<keyword evidence="2" id="KW-1185">Reference proteome</keyword>
<organism evidence="1 2">
    <name type="scientific">Dermacentor silvarum</name>
    <name type="common">Tick</name>
    <dbReference type="NCBI Taxonomy" id="543639"/>
    <lineage>
        <taxon>Eukaryota</taxon>
        <taxon>Metazoa</taxon>
        <taxon>Ecdysozoa</taxon>
        <taxon>Arthropoda</taxon>
        <taxon>Chelicerata</taxon>
        <taxon>Arachnida</taxon>
        <taxon>Acari</taxon>
        <taxon>Parasitiformes</taxon>
        <taxon>Ixodida</taxon>
        <taxon>Ixodoidea</taxon>
        <taxon>Ixodidae</taxon>
        <taxon>Rhipicephalinae</taxon>
        <taxon>Dermacentor</taxon>
    </lineage>
</organism>
<evidence type="ECO:0000313" key="2">
    <source>
        <dbReference type="Proteomes" id="UP000821865"/>
    </source>
</evidence>
<proteinExistence type="predicted"/>
<comment type="caution">
    <text evidence="1">The sequence shown here is derived from an EMBL/GenBank/DDBJ whole genome shotgun (WGS) entry which is preliminary data.</text>
</comment>
<reference evidence="1" key="1">
    <citation type="submission" date="2020-05" db="EMBL/GenBank/DDBJ databases">
        <title>Large-scale comparative analyses of tick genomes elucidate their genetic diversity and vector capacities.</title>
        <authorList>
            <person name="Jia N."/>
            <person name="Wang J."/>
            <person name="Shi W."/>
            <person name="Du L."/>
            <person name="Sun Y."/>
            <person name="Zhan W."/>
            <person name="Jiang J."/>
            <person name="Wang Q."/>
            <person name="Zhang B."/>
            <person name="Ji P."/>
            <person name="Sakyi L.B."/>
            <person name="Cui X."/>
            <person name="Yuan T."/>
            <person name="Jiang B."/>
            <person name="Yang W."/>
            <person name="Lam T.T.-Y."/>
            <person name="Chang Q."/>
            <person name="Ding S."/>
            <person name="Wang X."/>
            <person name="Zhu J."/>
            <person name="Ruan X."/>
            <person name="Zhao L."/>
            <person name="Wei J."/>
            <person name="Que T."/>
            <person name="Du C."/>
            <person name="Cheng J."/>
            <person name="Dai P."/>
            <person name="Han X."/>
            <person name="Huang E."/>
            <person name="Gao Y."/>
            <person name="Liu J."/>
            <person name="Shao H."/>
            <person name="Ye R."/>
            <person name="Li L."/>
            <person name="Wei W."/>
            <person name="Wang X."/>
            <person name="Wang C."/>
            <person name="Yang T."/>
            <person name="Huo Q."/>
            <person name="Li W."/>
            <person name="Guo W."/>
            <person name="Chen H."/>
            <person name="Zhou L."/>
            <person name="Ni X."/>
            <person name="Tian J."/>
            <person name="Zhou Y."/>
            <person name="Sheng Y."/>
            <person name="Liu T."/>
            <person name="Pan Y."/>
            <person name="Xia L."/>
            <person name="Li J."/>
            <person name="Zhao F."/>
            <person name="Cao W."/>
        </authorList>
    </citation>
    <scope>NUCLEOTIDE SEQUENCE</scope>
    <source>
        <strain evidence="1">Dsil-2018</strain>
    </source>
</reference>
<evidence type="ECO:0000313" key="1">
    <source>
        <dbReference type="EMBL" id="KAH7937753.1"/>
    </source>
</evidence>
<sequence length="199" mass="22706">MWKSVHIPGLTFANSLACLTAEAKEWLERGQREVGRLALGCHGRVAIEVIEGQSKTFRQRTQWCKRVLFRRRKYEFLAKAVCEDQESKRTVAVKAQVAEEETMRLRNAMTMKSTLRMYRIPKTNIKMEELYDDSGGSVLLFEALRTLVYRRHFDSSVDLICRTRGLEGETLAHLVLRCAGLCPRHTEGTTLPLALGFGS</sequence>
<dbReference type="EMBL" id="CM023477">
    <property type="protein sequence ID" value="KAH7937753.1"/>
    <property type="molecule type" value="Genomic_DNA"/>
</dbReference>
<name>A0ACB8C9Y5_DERSI</name>
<dbReference type="Proteomes" id="UP000821865">
    <property type="component" value="Chromosome 8"/>
</dbReference>
<protein>
    <submittedName>
        <fullName evidence="1">Uncharacterized protein</fullName>
    </submittedName>
</protein>
<accession>A0ACB8C9Y5</accession>
<gene>
    <name evidence="1" type="ORF">HPB49_015357</name>
</gene>